<reference evidence="4" key="1">
    <citation type="submission" date="2014-12" db="EMBL/GenBank/DDBJ databases">
        <title>Genome Sequence of Valsa Canker Pathogens Uncovers a Specific Adaption of Colonization on Woody Bark.</title>
        <authorList>
            <person name="Yin Z."/>
            <person name="Liu H."/>
            <person name="Gao X."/>
            <person name="Li Z."/>
            <person name="Song N."/>
            <person name="Ke X."/>
            <person name="Dai Q."/>
            <person name="Wu Y."/>
            <person name="Sun Y."/>
            <person name="Xu J.-R."/>
            <person name="Kang Z.K."/>
            <person name="Wang L."/>
            <person name="Huang L."/>
        </authorList>
    </citation>
    <scope>NUCLEOTIDE SEQUENCE [LARGE SCALE GENOMIC DNA]</scope>
    <source>
        <strain evidence="4">SXYL134</strain>
    </source>
</reference>
<dbReference type="InterPro" id="IPR056119">
    <property type="entry name" value="DUF7702"/>
</dbReference>
<sequence>MNPLSAAELVIYAILSIPVLYICARHWPAGVLGWFYLCAFCTLRIVAGAMSINSNSGVASIISSVGLSPLILATCGILHEAREYRATKLLPKPFEWIVVLMFHVFVSGGLAPVAIGASALAGHSSDAASASRHLQLIRVGMGIMTASWVFLVIGAVISAIPARETENNSRRFREGTVLLYSVIFSLVFVGIRVIYSLVAFTTQKAYLSPVNGSLTVRVLLRFLPELIATLSFIFAGIQTRRLHRYGPFISKE</sequence>
<evidence type="ECO:0000256" key="1">
    <source>
        <dbReference type="SAM" id="Phobius"/>
    </source>
</evidence>
<feature type="transmembrane region" description="Helical" evidence="1">
    <location>
        <begin position="58"/>
        <end position="81"/>
    </location>
</feature>
<gene>
    <name evidence="3" type="ORF">VP1G_03377</name>
</gene>
<keyword evidence="1" id="KW-0812">Transmembrane</keyword>
<feature type="transmembrane region" description="Helical" evidence="1">
    <location>
        <begin position="135"/>
        <end position="157"/>
    </location>
</feature>
<dbReference type="AlphaFoldDB" id="A0A194UWC9"/>
<feature type="transmembrane region" description="Helical" evidence="1">
    <location>
        <begin position="6"/>
        <end position="24"/>
    </location>
</feature>
<dbReference type="PANTHER" id="PTHR42109">
    <property type="entry name" value="UNPLACED GENOMIC SCAFFOLD UM_SCAF_CONTIG_1.265, WHOLE GENOME SHOTGUN SEQUENCE"/>
    <property type="match status" value="1"/>
</dbReference>
<evidence type="ECO:0000313" key="4">
    <source>
        <dbReference type="Proteomes" id="UP000078576"/>
    </source>
</evidence>
<feature type="transmembrane region" description="Helical" evidence="1">
    <location>
        <begin position="31"/>
        <end position="52"/>
    </location>
</feature>
<feature type="transmembrane region" description="Helical" evidence="1">
    <location>
        <begin position="218"/>
        <end position="237"/>
    </location>
</feature>
<dbReference type="EMBL" id="KN714685">
    <property type="protein sequence ID" value="KUI56000.1"/>
    <property type="molecule type" value="Genomic_DNA"/>
</dbReference>
<keyword evidence="1" id="KW-1133">Transmembrane helix</keyword>
<proteinExistence type="predicted"/>
<feature type="domain" description="DUF7702" evidence="2">
    <location>
        <begin position="4"/>
        <end position="240"/>
    </location>
</feature>
<name>A0A194UWC9_CYTMA</name>
<accession>A0A194UWC9</accession>
<evidence type="ECO:0000313" key="3">
    <source>
        <dbReference type="EMBL" id="KUI56000.1"/>
    </source>
</evidence>
<dbReference type="Proteomes" id="UP000078576">
    <property type="component" value="Unassembled WGS sequence"/>
</dbReference>
<dbReference type="PANTHER" id="PTHR42109:SF3">
    <property type="entry name" value="INTEGRAL MEMBRANE PROTEIN (AFU_ORTHOLOGUE AFUA_5G00100)"/>
    <property type="match status" value="1"/>
</dbReference>
<protein>
    <recommendedName>
        <fullName evidence="2">DUF7702 domain-containing protein</fullName>
    </recommendedName>
</protein>
<organism evidence="3 4">
    <name type="scientific">Cytospora mali</name>
    <name type="common">Apple Valsa canker fungus</name>
    <name type="synonym">Valsa mali</name>
    <dbReference type="NCBI Taxonomy" id="578113"/>
    <lineage>
        <taxon>Eukaryota</taxon>
        <taxon>Fungi</taxon>
        <taxon>Dikarya</taxon>
        <taxon>Ascomycota</taxon>
        <taxon>Pezizomycotina</taxon>
        <taxon>Sordariomycetes</taxon>
        <taxon>Sordariomycetidae</taxon>
        <taxon>Diaporthales</taxon>
        <taxon>Cytosporaceae</taxon>
        <taxon>Cytospora</taxon>
    </lineage>
</organism>
<feature type="transmembrane region" description="Helical" evidence="1">
    <location>
        <begin position="177"/>
        <end position="198"/>
    </location>
</feature>
<dbReference type="OrthoDB" id="2560628at2759"/>
<dbReference type="Pfam" id="PF24800">
    <property type="entry name" value="DUF7702"/>
    <property type="match status" value="1"/>
</dbReference>
<evidence type="ECO:0000259" key="2">
    <source>
        <dbReference type="Pfam" id="PF24800"/>
    </source>
</evidence>
<keyword evidence="4" id="KW-1185">Reference proteome</keyword>
<feature type="transmembrane region" description="Helical" evidence="1">
    <location>
        <begin position="93"/>
        <end position="115"/>
    </location>
</feature>
<keyword evidence="1" id="KW-0472">Membrane</keyword>